<evidence type="ECO:0000313" key="2">
    <source>
        <dbReference type="Proteomes" id="UP000599179"/>
    </source>
</evidence>
<comment type="caution">
    <text evidence="1">The sequence shown here is derived from an EMBL/GenBank/DDBJ whole genome shotgun (WGS) entry which is preliminary data.</text>
</comment>
<dbReference type="EMBL" id="BMGM01000002">
    <property type="protein sequence ID" value="GGE28500.1"/>
    <property type="molecule type" value="Genomic_DNA"/>
</dbReference>
<dbReference type="InterPro" id="IPR015003">
    <property type="entry name" value="DUF1853"/>
</dbReference>
<organism evidence="1 2">
    <name type="scientific">Psychroflexus planctonicus</name>
    <dbReference type="NCBI Taxonomy" id="1526575"/>
    <lineage>
        <taxon>Bacteria</taxon>
        <taxon>Pseudomonadati</taxon>
        <taxon>Bacteroidota</taxon>
        <taxon>Flavobacteriia</taxon>
        <taxon>Flavobacteriales</taxon>
        <taxon>Flavobacteriaceae</taxon>
        <taxon>Psychroflexus</taxon>
    </lineage>
</organism>
<gene>
    <name evidence="1" type="ORF">GCM10010832_06450</name>
</gene>
<reference evidence="2" key="1">
    <citation type="journal article" date="2019" name="Int. J. Syst. Evol. Microbiol.">
        <title>The Global Catalogue of Microorganisms (GCM) 10K type strain sequencing project: providing services to taxonomists for standard genome sequencing and annotation.</title>
        <authorList>
            <consortium name="The Broad Institute Genomics Platform"/>
            <consortium name="The Broad Institute Genome Sequencing Center for Infectious Disease"/>
            <person name="Wu L."/>
            <person name="Ma J."/>
        </authorList>
    </citation>
    <scope>NUCLEOTIDE SEQUENCE [LARGE SCALE GENOMIC DNA]</scope>
    <source>
        <strain evidence="2">CGMCC 1.12931</strain>
    </source>
</reference>
<accession>A0ABQ1SCV0</accession>
<sequence length="284" mass="34316">MQNSEDFQHRIWQQYIGFLSTPDLLLDRVLIPYPNLDLGKPINSSELSLSEVNLVELNKQNYLGKRVELFFKEWLENIIEAELLAFSLQVIEDKLTLGEFDFLWKNNNQYFHTELVYKQYIFDRDLSKKEVECWVGPNKKDFLHFKLKKLNENQFPLLYKASTENILQEKLGLEAENFQQNLCFKAQLFVHFQENQFHFKGIYPKAIVGKWYYFEEFNQQAFNPFQFSIIEKQDWPILPQLTSKMDWFSFEEIIQKAEEFINEKRSVKLWMKTPEQVFQLFVIW</sequence>
<protein>
    <recommendedName>
        <fullName evidence="3">DUF1853 family protein</fullName>
    </recommendedName>
</protein>
<keyword evidence="2" id="KW-1185">Reference proteome</keyword>
<proteinExistence type="predicted"/>
<dbReference type="RefSeq" id="WP_188457648.1">
    <property type="nucleotide sequence ID" value="NZ_BMGM01000002.1"/>
</dbReference>
<dbReference type="Proteomes" id="UP000599179">
    <property type="component" value="Unassembled WGS sequence"/>
</dbReference>
<evidence type="ECO:0000313" key="1">
    <source>
        <dbReference type="EMBL" id="GGE28500.1"/>
    </source>
</evidence>
<dbReference type="Pfam" id="PF08907">
    <property type="entry name" value="DUF1853"/>
    <property type="match status" value="1"/>
</dbReference>
<evidence type="ECO:0008006" key="3">
    <source>
        <dbReference type="Google" id="ProtNLM"/>
    </source>
</evidence>
<name>A0ABQ1SCV0_9FLAO</name>